<dbReference type="AlphaFoldDB" id="A0A1F6D261"/>
<dbReference type="Proteomes" id="UP000178606">
    <property type="component" value="Unassembled WGS sequence"/>
</dbReference>
<reference evidence="2 3" key="1">
    <citation type="journal article" date="2016" name="Nat. Commun.">
        <title>Thousands of microbial genomes shed light on interconnected biogeochemical processes in an aquifer system.</title>
        <authorList>
            <person name="Anantharaman K."/>
            <person name="Brown C.T."/>
            <person name="Hug L.A."/>
            <person name="Sharon I."/>
            <person name="Castelle C.J."/>
            <person name="Probst A.J."/>
            <person name="Thomas B.C."/>
            <person name="Singh A."/>
            <person name="Wilkins M.J."/>
            <person name="Karaoz U."/>
            <person name="Brodie E.L."/>
            <person name="Williams K.H."/>
            <person name="Hubbard S.S."/>
            <person name="Banfield J.F."/>
        </authorList>
    </citation>
    <scope>NUCLEOTIDE SEQUENCE [LARGE SCALE GENOMIC DNA]</scope>
    <source>
        <strain evidence="3">RIFCSPLOWO2_12_FULL_64_10</strain>
    </source>
</reference>
<name>A0A1F6D261_HANXR</name>
<keyword evidence="1" id="KW-0663">Pyridoxal phosphate</keyword>
<dbReference type="GO" id="GO:0008483">
    <property type="term" value="F:transaminase activity"/>
    <property type="evidence" value="ECO:0007669"/>
    <property type="project" value="TreeGrafter"/>
</dbReference>
<evidence type="ECO:0000256" key="1">
    <source>
        <dbReference type="RuleBase" id="RU004508"/>
    </source>
</evidence>
<sequence>MAEQLAILGGPKAITADASEQWKRPVEEEKVAVCKLIDEGFLSGSGRGVPKEFEDRFRDYIGCKYVLTTSHGHTAIASGFFAAGLGAGDEFIGPTIGYIGSYAGALHMGARPVFCEIDPKTLLMDPADAEKRITPRTRVLAPIHSCGRPCDMDALLALAQKHNLVVVEDAAHAHGSEWGGVKIGNLGHIACFSMQGTTPGGKPVAAGEAGIVATNDRELYERALIYCHLHRPGALDELTNPVYKQLEPQLLGWKWRAHPLAMALALVSFKYLPYRLERFTANREALFERIAGLPGIRPVCNYPKGKGVELYGGIRFLYDSEALSGLPAAKFVEAMRAEGAPMGGPGAGHVEHLRAIYTKDLPGLWGKGHAGPANMPLPRYREGDFPVSEGLRGRVLSYPGRIEAAKGFIGQLATAFKKVVDQHKELL</sequence>
<dbReference type="GO" id="GO:0000271">
    <property type="term" value="P:polysaccharide biosynthetic process"/>
    <property type="evidence" value="ECO:0007669"/>
    <property type="project" value="TreeGrafter"/>
</dbReference>
<evidence type="ECO:0000313" key="3">
    <source>
        <dbReference type="Proteomes" id="UP000178606"/>
    </source>
</evidence>
<dbReference type="GO" id="GO:0030170">
    <property type="term" value="F:pyridoxal phosphate binding"/>
    <property type="evidence" value="ECO:0007669"/>
    <property type="project" value="TreeGrafter"/>
</dbReference>
<dbReference type="InterPro" id="IPR015422">
    <property type="entry name" value="PyrdxlP-dep_Trfase_small"/>
</dbReference>
<dbReference type="Gene3D" id="3.90.1150.10">
    <property type="entry name" value="Aspartate Aminotransferase, domain 1"/>
    <property type="match status" value="1"/>
</dbReference>
<gene>
    <name evidence="2" type="ORF">A3F84_29710</name>
</gene>
<dbReference type="EMBL" id="MFKF01000074">
    <property type="protein sequence ID" value="OGG55514.1"/>
    <property type="molecule type" value="Genomic_DNA"/>
</dbReference>
<dbReference type="InterPro" id="IPR015421">
    <property type="entry name" value="PyrdxlP-dep_Trfase_major"/>
</dbReference>
<comment type="caution">
    <text evidence="2">The sequence shown here is derived from an EMBL/GenBank/DDBJ whole genome shotgun (WGS) entry which is preliminary data.</text>
</comment>
<organism evidence="2 3">
    <name type="scientific">Handelsmanbacteria sp. (strain RIFCSPLOWO2_12_FULL_64_10)</name>
    <dbReference type="NCBI Taxonomy" id="1817868"/>
    <lineage>
        <taxon>Bacteria</taxon>
        <taxon>Candidatus Handelsmaniibacteriota</taxon>
    </lineage>
</organism>
<proteinExistence type="inferred from homology"/>
<evidence type="ECO:0000313" key="2">
    <source>
        <dbReference type="EMBL" id="OGG55514.1"/>
    </source>
</evidence>
<dbReference type="Gene3D" id="3.40.640.10">
    <property type="entry name" value="Type I PLP-dependent aspartate aminotransferase-like (Major domain)"/>
    <property type="match status" value="1"/>
</dbReference>
<dbReference type="PANTHER" id="PTHR30244:SF34">
    <property type="entry name" value="DTDP-4-AMINO-4,6-DIDEOXYGALACTOSE TRANSAMINASE"/>
    <property type="match status" value="1"/>
</dbReference>
<protein>
    <recommendedName>
        <fullName evidence="4">DegT/DnrJ/EryC1/StrS family aminotransferase</fullName>
    </recommendedName>
</protein>
<dbReference type="InterPro" id="IPR000653">
    <property type="entry name" value="DegT/StrS_aminotransferase"/>
</dbReference>
<dbReference type="InterPro" id="IPR015424">
    <property type="entry name" value="PyrdxlP-dep_Trfase"/>
</dbReference>
<dbReference type="Pfam" id="PF01041">
    <property type="entry name" value="DegT_DnrJ_EryC1"/>
    <property type="match status" value="1"/>
</dbReference>
<evidence type="ECO:0008006" key="4">
    <source>
        <dbReference type="Google" id="ProtNLM"/>
    </source>
</evidence>
<accession>A0A1F6D261</accession>
<comment type="similarity">
    <text evidence="1">Belongs to the DegT/DnrJ/EryC1 family.</text>
</comment>
<dbReference type="SUPFAM" id="SSF53383">
    <property type="entry name" value="PLP-dependent transferases"/>
    <property type="match status" value="1"/>
</dbReference>
<dbReference type="PANTHER" id="PTHR30244">
    <property type="entry name" value="TRANSAMINASE"/>
    <property type="match status" value="1"/>
</dbReference>